<keyword evidence="3" id="KW-0574">Periplasm</keyword>
<protein>
    <submittedName>
        <fullName evidence="5">ABC transporter substrate-binding protein</fullName>
    </submittedName>
</protein>
<sequence>MKALKTALSIAMLLGTTAMASAQEVHFWYHFDNPENPMDELIAKFEAENPGITVEAENIPWNSYFDNMYTAIAGGNAPDAAQIRLFAQPRLLEMNALEPLDGWIENWTGKADLLDNLLTMTGAPDGKQYLLPVQYVVLYLYYRADLFDAAGLEPPATCAAFIDAARALTADTNGDGQIDQYGFGFRGATGGHDVWGPFVLPGASFDNLATPETIAANQVMIDMFKEGLFPPSSPNDGFQEIIGGFQQGLTAMTVHHIGSANAMVNALGDKVSATVVPECNDGRWTAFGDDNLAVLSSARDKEAAWKWISFLSSSQNNALWNQASGQLPITKSDTESWDGHEQRFVQATVDSLPYATSLPSVPATSDFVGTAWPTAMQRALTGQISSEQMMQELARLYAQN</sequence>
<dbReference type="PANTHER" id="PTHR43649">
    <property type="entry name" value="ARABINOSE-BINDING PROTEIN-RELATED"/>
    <property type="match status" value="1"/>
</dbReference>
<organism evidence="5 6">
    <name type="scientific">Devosia honganensis</name>
    <dbReference type="NCBI Taxonomy" id="1610527"/>
    <lineage>
        <taxon>Bacteria</taxon>
        <taxon>Pseudomonadati</taxon>
        <taxon>Pseudomonadota</taxon>
        <taxon>Alphaproteobacteria</taxon>
        <taxon>Hyphomicrobiales</taxon>
        <taxon>Devosiaceae</taxon>
        <taxon>Devosia</taxon>
    </lineage>
</organism>
<comment type="caution">
    <text evidence="5">The sequence shown here is derived from an EMBL/GenBank/DDBJ whole genome shotgun (WGS) entry which is preliminary data.</text>
</comment>
<dbReference type="Proteomes" id="UP001595613">
    <property type="component" value="Unassembled WGS sequence"/>
</dbReference>
<feature type="signal peptide" evidence="4">
    <location>
        <begin position="1"/>
        <end position="22"/>
    </location>
</feature>
<dbReference type="InterPro" id="IPR006059">
    <property type="entry name" value="SBP"/>
</dbReference>
<dbReference type="RefSeq" id="WP_380097805.1">
    <property type="nucleotide sequence ID" value="NZ_JBHRYD010000013.1"/>
</dbReference>
<comment type="subcellular location">
    <subcellularLocation>
        <location evidence="1">Periplasm</location>
    </subcellularLocation>
</comment>
<dbReference type="PANTHER" id="PTHR43649:SF12">
    <property type="entry name" value="DIACETYLCHITOBIOSE BINDING PROTEIN DASA"/>
    <property type="match status" value="1"/>
</dbReference>
<evidence type="ECO:0000313" key="6">
    <source>
        <dbReference type="Proteomes" id="UP001595613"/>
    </source>
</evidence>
<name>A0ABV7X2N7_9HYPH</name>
<comment type="similarity">
    <text evidence="2">Belongs to the bacterial solute-binding protein 1 family.</text>
</comment>
<evidence type="ECO:0000256" key="3">
    <source>
        <dbReference type="ARBA" id="ARBA00022764"/>
    </source>
</evidence>
<evidence type="ECO:0000256" key="1">
    <source>
        <dbReference type="ARBA" id="ARBA00004418"/>
    </source>
</evidence>
<proteinExistence type="inferred from homology"/>
<evidence type="ECO:0000256" key="2">
    <source>
        <dbReference type="ARBA" id="ARBA00008520"/>
    </source>
</evidence>
<accession>A0ABV7X2N7</accession>
<gene>
    <name evidence="5" type="ORF">ACFOOL_13885</name>
</gene>
<dbReference type="CDD" id="cd13585">
    <property type="entry name" value="PBP2_TMBP_like"/>
    <property type="match status" value="1"/>
</dbReference>
<keyword evidence="6" id="KW-1185">Reference proteome</keyword>
<dbReference type="SUPFAM" id="SSF53850">
    <property type="entry name" value="Periplasmic binding protein-like II"/>
    <property type="match status" value="1"/>
</dbReference>
<dbReference type="Pfam" id="PF01547">
    <property type="entry name" value="SBP_bac_1"/>
    <property type="match status" value="1"/>
</dbReference>
<keyword evidence="4" id="KW-0732">Signal</keyword>
<feature type="chain" id="PRO_5046162987" evidence="4">
    <location>
        <begin position="23"/>
        <end position="400"/>
    </location>
</feature>
<dbReference type="EMBL" id="JBHRYD010000013">
    <property type="protein sequence ID" value="MFC3705846.1"/>
    <property type="molecule type" value="Genomic_DNA"/>
</dbReference>
<dbReference type="Gene3D" id="3.40.190.10">
    <property type="entry name" value="Periplasmic binding protein-like II"/>
    <property type="match status" value="2"/>
</dbReference>
<evidence type="ECO:0000256" key="4">
    <source>
        <dbReference type="SAM" id="SignalP"/>
    </source>
</evidence>
<reference evidence="6" key="1">
    <citation type="journal article" date="2019" name="Int. J. Syst. Evol. Microbiol.">
        <title>The Global Catalogue of Microorganisms (GCM) 10K type strain sequencing project: providing services to taxonomists for standard genome sequencing and annotation.</title>
        <authorList>
            <consortium name="The Broad Institute Genomics Platform"/>
            <consortium name="The Broad Institute Genome Sequencing Center for Infectious Disease"/>
            <person name="Wu L."/>
            <person name="Ma J."/>
        </authorList>
    </citation>
    <scope>NUCLEOTIDE SEQUENCE [LARGE SCALE GENOMIC DNA]</scope>
    <source>
        <strain evidence="6">KCTC 42281</strain>
    </source>
</reference>
<evidence type="ECO:0000313" key="5">
    <source>
        <dbReference type="EMBL" id="MFC3705846.1"/>
    </source>
</evidence>
<dbReference type="InterPro" id="IPR050490">
    <property type="entry name" value="Bact_solute-bd_prot1"/>
</dbReference>